<gene>
    <name evidence="3" type="ORF">C7212DRAFT_364404</name>
</gene>
<keyword evidence="4" id="KW-1185">Reference proteome</keyword>
<feature type="region of interest" description="Disordered" evidence="1">
    <location>
        <begin position="54"/>
        <end position="82"/>
    </location>
</feature>
<proteinExistence type="predicted"/>
<dbReference type="EMBL" id="PYWC01000016">
    <property type="protein sequence ID" value="PWW78332.1"/>
    <property type="molecule type" value="Genomic_DNA"/>
</dbReference>
<reference evidence="3 4" key="1">
    <citation type="submission" date="2018-03" db="EMBL/GenBank/DDBJ databases">
        <title>Genomes of Pezizomycetes fungi and the evolution of truffles.</title>
        <authorList>
            <person name="Murat C."/>
            <person name="Payen T."/>
            <person name="Noel B."/>
            <person name="Kuo A."/>
            <person name="Martin F.M."/>
        </authorList>
    </citation>
    <scope>NUCLEOTIDE SEQUENCE [LARGE SCALE GENOMIC DNA]</scope>
    <source>
        <strain evidence="3">091103-1</strain>
    </source>
</reference>
<feature type="chain" id="PRO_5016336638" evidence="2">
    <location>
        <begin position="27"/>
        <end position="121"/>
    </location>
</feature>
<evidence type="ECO:0000313" key="4">
    <source>
        <dbReference type="Proteomes" id="UP000246991"/>
    </source>
</evidence>
<evidence type="ECO:0000313" key="3">
    <source>
        <dbReference type="EMBL" id="PWW78332.1"/>
    </source>
</evidence>
<name>A0A317SVB0_9PEZI</name>
<protein>
    <submittedName>
        <fullName evidence="3">Uncharacterized protein</fullName>
    </submittedName>
</protein>
<keyword evidence="2" id="KW-0732">Signal</keyword>
<evidence type="ECO:0000256" key="1">
    <source>
        <dbReference type="SAM" id="MobiDB-lite"/>
    </source>
</evidence>
<sequence>MEFEWTATICILSVLLFLLLPPQKNPAADRARARPSACLAAGGQDVSLSRLLASSATSPSKLSETKPWQWGSRGRDPSRDGCKLSPSSYSYITGTVILTIPLEFPHPNSTENDSDTKRKKA</sequence>
<dbReference type="Proteomes" id="UP000246991">
    <property type="component" value="Unassembled WGS sequence"/>
</dbReference>
<comment type="caution">
    <text evidence="3">The sequence shown here is derived from an EMBL/GenBank/DDBJ whole genome shotgun (WGS) entry which is preliminary data.</text>
</comment>
<dbReference type="AlphaFoldDB" id="A0A317SVB0"/>
<organism evidence="3 4">
    <name type="scientific">Tuber magnatum</name>
    <name type="common">white Piedmont truffle</name>
    <dbReference type="NCBI Taxonomy" id="42249"/>
    <lineage>
        <taxon>Eukaryota</taxon>
        <taxon>Fungi</taxon>
        <taxon>Dikarya</taxon>
        <taxon>Ascomycota</taxon>
        <taxon>Pezizomycotina</taxon>
        <taxon>Pezizomycetes</taxon>
        <taxon>Pezizales</taxon>
        <taxon>Tuberaceae</taxon>
        <taxon>Tuber</taxon>
    </lineage>
</organism>
<feature type="compositionally biased region" description="Basic and acidic residues" evidence="1">
    <location>
        <begin position="73"/>
        <end position="82"/>
    </location>
</feature>
<evidence type="ECO:0000256" key="2">
    <source>
        <dbReference type="SAM" id="SignalP"/>
    </source>
</evidence>
<accession>A0A317SVB0</accession>
<feature type="signal peptide" evidence="2">
    <location>
        <begin position="1"/>
        <end position="26"/>
    </location>
</feature>